<comment type="caution">
    <text evidence="2">The sequence shown here is derived from an EMBL/GenBank/DDBJ whole genome shotgun (WGS) entry which is preliminary data.</text>
</comment>
<evidence type="ECO:0000313" key="2">
    <source>
        <dbReference type="EMBL" id="CAG8612171.1"/>
    </source>
</evidence>
<sequence>MIIILEENPSAPNEKDTAFLRELQRKVRNPNEIEPLKSLPFPPKFDEHVFFKKRKGKITKIKTKAANGWFFYRKAYVEELKANGRTYPMTEISKYISESWKNEPEKVKTFYKKLASKAADLHHEIYGNDLSNIKPEVVNKKPKKPQVNPNVSTKPNELTTICERPFIINRDEDTIYSPCSPSSPYIPDTPCEYFYPSNIFYGPPYVNFYTEPVSLLGDIDNFNSGFGNEHLFGEPMNTMNTMNTMNIMYTELAINNMNF</sequence>
<gene>
    <name evidence="2" type="ORF">DERYTH_LOCUS8196</name>
</gene>
<dbReference type="Proteomes" id="UP000789405">
    <property type="component" value="Unassembled WGS sequence"/>
</dbReference>
<dbReference type="EMBL" id="CAJVPY010004177">
    <property type="protein sequence ID" value="CAG8612171.1"/>
    <property type="molecule type" value="Genomic_DNA"/>
</dbReference>
<feature type="domain" description="HMG box" evidence="1">
    <location>
        <begin position="62"/>
        <end position="131"/>
    </location>
</feature>
<dbReference type="SMART" id="SM00398">
    <property type="entry name" value="HMG"/>
    <property type="match status" value="1"/>
</dbReference>
<name>A0A9N9CQE4_9GLOM</name>
<evidence type="ECO:0000313" key="3">
    <source>
        <dbReference type="Proteomes" id="UP000789405"/>
    </source>
</evidence>
<dbReference type="InterPro" id="IPR036910">
    <property type="entry name" value="HMG_box_dom_sf"/>
</dbReference>
<dbReference type="SUPFAM" id="SSF47095">
    <property type="entry name" value="HMG-box"/>
    <property type="match status" value="1"/>
</dbReference>
<dbReference type="OrthoDB" id="6247875at2759"/>
<dbReference type="Pfam" id="PF00505">
    <property type="entry name" value="HMG_box"/>
    <property type="match status" value="1"/>
</dbReference>
<keyword evidence="3" id="KW-1185">Reference proteome</keyword>
<reference evidence="2" key="1">
    <citation type="submission" date="2021-06" db="EMBL/GenBank/DDBJ databases">
        <authorList>
            <person name="Kallberg Y."/>
            <person name="Tangrot J."/>
            <person name="Rosling A."/>
        </authorList>
    </citation>
    <scope>NUCLEOTIDE SEQUENCE</scope>
    <source>
        <strain evidence="2">MA453B</strain>
    </source>
</reference>
<dbReference type="AlphaFoldDB" id="A0A9N9CQE4"/>
<dbReference type="Gene3D" id="1.10.30.10">
    <property type="entry name" value="High mobility group box domain"/>
    <property type="match status" value="1"/>
</dbReference>
<accession>A0A9N9CQE4</accession>
<protein>
    <submittedName>
        <fullName evidence="2">27362_t:CDS:1</fullName>
    </submittedName>
</protein>
<proteinExistence type="predicted"/>
<evidence type="ECO:0000259" key="1">
    <source>
        <dbReference type="SMART" id="SM00398"/>
    </source>
</evidence>
<organism evidence="2 3">
    <name type="scientific">Dentiscutata erythropus</name>
    <dbReference type="NCBI Taxonomy" id="1348616"/>
    <lineage>
        <taxon>Eukaryota</taxon>
        <taxon>Fungi</taxon>
        <taxon>Fungi incertae sedis</taxon>
        <taxon>Mucoromycota</taxon>
        <taxon>Glomeromycotina</taxon>
        <taxon>Glomeromycetes</taxon>
        <taxon>Diversisporales</taxon>
        <taxon>Gigasporaceae</taxon>
        <taxon>Dentiscutata</taxon>
    </lineage>
</organism>
<dbReference type="InterPro" id="IPR009071">
    <property type="entry name" value="HMG_box_dom"/>
</dbReference>